<dbReference type="PANTHER" id="PTHR22602">
    <property type="entry name" value="TRANSFERASE CAF17, MITOCHONDRIAL-RELATED"/>
    <property type="match status" value="1"/>
</dbReference>
<proteinExistence type="predicted"/>
<dbReference type="PANTHER" id="PTHR22602:SF0">
    <property type="entry name" value="TRANSFERASE CAF17, MITOCHONDRIAL-RELATED"/>
    <property type="match status" value="1"/>
</dbReference>
<dbReference type="GO" id="GO:0005759">
    <property type="term" value="C:mitochondrial matrix"/>
    <property type="evidence" value="ECO:0000318"/>
    <property type="project" value="GO_Central"/>
</dbReference>
<protein>
    <recommendedName>
        <fullName evidence="5">CAF17 C-terminal domain-containing protein</fullName>
    </recommendedName>
</protein>
<reference evidence="7" key="3">
    <citation type="submission" date="2020-12" db="UniProtKB">
        <authorList>
            <consortium name="EnsemblPlants"/>
        </authorList>
    </citation>
    <scope>IDENTIFICATION</scope>
</reference>
<evidence type="ECO:0000313" key="6">
    <source>
        <dbReference type="EMBL" id="PNR41181.1"/>
    </source>
</evidence>
<evidence type="ECO:0000256" key="2">
    <source>
        <dbReference type="ARBA" id="ARBA00022946"/>
    </source>
</evidence>
<dbReference type="InterPro" id="IPR057460">
    <property type="entry name" value="CAF17_C"/>
</dbReference>
<evidence type="ECO:0000313" key="7">
    <source>
        <dbReference type="EnsemblPlants" id="Pp3c14_15790V3.1"/>
    </source>
</evidence>
<keyword evidence="8" id="KW-1185">Reference proteome</keyword>
<dbReference type="InterPro" id="IPR017703">
    <property type="entry name" value="YgfZ/GCV_T_CS"/>
</dbReference>
<dbReference type="GO" id="GO:0016226">
    <property type="term" value="P:iron-sulfur cluster assembly"/>
    <property type="evidence" value="ECO:0000318"/>
    <property type="project" value="GO_Central"/>
</dbReference>
<organism evidence="6">
    <name type="scientific">Physcomitrium patens</name>
    <name type="common">Spreading-leaved earth moss</name>
    <name type="synonym">Physcomitrella patens</name>
    <dbReference type="NCBI Taxonomy" id="3218"/>
    <lineage>
        <taxon>Eukaryota</taxon>
        <taxon>Viridiplantae</taxon>
        <taxon>Streptophyta</taxon>
        <taxon>Embryophyta</taxon>
        <taxon>Bryophyta</taxon>
        <taxon>Bryophytina</taxon>
        <taxon>Bryopsida</taxon>
        <taxon>Funariidae</taxon>
        <taxon>Funariales</taxon>
        <taxon>Funariaceae</taxon>
        <taxon>Physcomitrium</taxon>
    </lineage>
</organism>
<dbReference type="InterPro" id="IPR027266">
    <property type="entry name" value="TrmE/GcvT-like"/>
</dbReference>
<evidence type="ECO:0000259" key="5">
    <source>
        <dbReference type="Pfam" id="PF25455"/>
    </source>
</evidence>
<dbReference type="NCBIfam" id="TIGR03317">
    <property type="entry name" value="ygfZ_signature"/>
    <property type="match status" value="1"/>
</dbReference>
<dbReference type="HOGENOM" id="CLU_007884_7_0_1"/>
<reference evidence="6 8" key="1">
    <citation type="journal article" date="2008" name="Science">
        <title>The Physcomitrella genome reveals evolutionary insights into the conquest of land by plants.</title>
        <authorList>
            <person name="Rensing S."/>
            <person name="Lang D."/>
            <person name="Zimmer A."/>
            <person name="Terry A."/>
            <person name="Salamov A."/>
            <person name="Shapiro H."/>
            <person name="Nishiyama T."/>
            <person name="Perroud P.-F."/>
            <person name="Lindquist E."/>
            <person name="Kamisugi Y."/>
            <person name="Tanahashi T."/>
            <person name="Sakakibara K."/>
            <person name="Fujita T."/>
            <person name="Oishi K."/>
            <person name="Shin-I T."/>
            <person name="Kuroki Y."/>
            <person name="Toyoda A."/>
            <person name="Suzuki Y."/>
            <person name="Hashimoto A."/>
            <person name="Yamaguchi K."/>
            <person name="Sugano A."/>
            <person name="Kohara Y."/>
            <person name="Fujiyama A."/>
            <person name="Anterola A."/>
            <person name="Aoki S."/>
            <person name="Ashton N."/>
            <person name="Barbazuk W.B."/>
            <person name="Barker E."/>
            <person name="Bennetzen J."/>
            <person name="Bezanilla M."/>
            <person name="Blankenship R."/>
            <person name="Cho S.H."/>
            <person name="Dutcher S."/>
            <person name="Estelle M."/>
            <person name="Fawcett J.A."/>
            <person name="Gundlach H."/>
            <person name="Hanada K."/>
            <person name="Heyl A."/>
            <person name="Hicks K.A."/>
            <person name="Hugh J."/>
            <person name="Lohr M."/>
            <person name="Mayer K."/>
            <person name="Melkozernov A."/>
            <person name="Murata T."/>
            <person name="Nelson D."/>
            <person name="Pils B."/>
            <person name="Prigge M."/>
            <person name="Reiss B."/>
            <person name="Renner T."/>
            <person name="Rombauts S."/>
            <person name="Rushton P."/>
            <person name="Sanderfoot A."/>
            <person name="Schween G."/>
            <person name="Shiu S.-H."/>
            <person name="Stueber K."/>
            <person name="Theodoulou F.L."/>
            <person name="Tu H."/>
            <person name="Van de Peer Y."/>
            <person name="Verrier P.J."/>
            <person name="Waters E."/>
            <person name="Wood A."/>
            <person name="Yang L."/>
            <person name="Cove D."/>
            <person name="Cuming A."/>
            <person name="Hasebe M."/>
            <person name="Lucas S."/>
            <person name="Mishler D.B."/>
            <person name="Reski R."/>
            <person name="Grigoriev I."/>
            <person name="Quatrano R.S."/>
            <person name="Boore J.L."/>
        </authorList>
    </citation>
    <scope>NUCLEOTIDE SEQUENCE [LARGE SCALE GENOMIC DNA]</scope>
    <source>
        <strain evidence="7 8">cv. Gransden 2004</strain>
    </source>
</reference>
<evidence type="ECO:0000313" key="8">
    <source>
        <dbReference type="Proteomes" id="UP000006727"/>
    </source>
</evidence>
<dbReference type="RefSeq" id="XP_024394842.1">
    <property type="nucleotide sequence ID" value="XM_024539074.2"/>
</dbReference>
<dbReference type="InterPro" id="IPR045179">
    <property type="entry name" value="YgfZ/GcvT"/>
</dbReference>
<accession>A9TDG4</accession>
<dbReference type="EnsemblPlants" id="Pp3c14_15790V3.2">
    <property type="protein sequence ID" value="Pp3c14_15790V3.2"/>
    <property type="gene ID" value="Pp3c14_15790"/>
</dbReference>
<sequence length="427" mass="46534">MLAGRRAVISTALCPPSKHNAATGLRTIFASILRVAGIHGNSAEGSTSGDTPLASKGPYASKLKTRTVIRFDGPDVLNFLQGLITNDVKKFEDSPSGGTSPPSVNASILYHPPMYTAMLNSQGRFLYDLFLYKPNVEEEKLDRTGSGPGESRNAPVLLADVDSAVAVELVTYLKKHILRKKVQVHDISEDLSVWQYYGGKLAEHPSNTTESEGGAIGYGGTKDESASSSVLVNDNQWRWYKDPRLSTLGLRGLFSKHTPPPLVEANTEVEEDYYLLWRLEQGVAEGSTEIPKGEAIPLEYNLAGLNAISFDKGCYVGQELVARTHHRGVIRKRLMPLSFTDTNGKEAQAAVAVGAEVLDKRIGKKVGKVSTVLGPRALGMIRLESAREGNNQLCIENQHDILVKAVRPKWWPQAWGHEHEGLVANSA</sequence>
<dbReference type="PaxDb" id="3218-PP1S209_35V6.1"/>
<dbReference type="Gene3D" id="3.30.1360.120">
    <property type="entry name" value="Probable tRNA modification gtpase trme, domain 1"/>
    <property type="match status" value="1"/>
</dbReference>
<evidence type="ECO:0000256" key="1">
    <source>
        <dbReference type="ARBA" id="ARBA00004173"/>
    </source>
</evidence>
<dbReference type="OMA" id="NMLVAND"/>
<dbReference type="RefSeq" id="XP_024394841.1">
    <property type="nucleotide sequence ID" value="XM_024539073.2"/>
</dbReference>
<dbReference type="GeneID" id="112291529"/>
<dbReference type="EnsemblPlants" id="Pp3c14_15790V3.1">
    <property type="protein sequence ID" value="Pp3c14_15790V3.1"/>
    <property type="gene ID" value="Pp3c14_15790"/>
</dbReference>
<dbReference type="Gramene" id="Pp3c14_15790V3.2">
    <property type="protein sequence ID" value="Pp3c14_15790V3.2"/>
    <property type="gene ID" value="Pp3c14_15790"/>
</dbReference>
<dbReference type="AlphaFoldDB" id="A9TDG4"/>
<keyword evidence="2" id="KW-0809">Transit peptide</keyword>
<dbReference type="Gramene" id="Pp3c14_15790V3.3">
    <property type="protein sequence ID" value="Pp3c14_15790V3.3"/>
    <property type="gene ID" value="Pp3c14_15790"/>
</dbReference>
<feature type="region of interest" description="Disordered" evidence="4">
    <location>
        <begin position="205"/>
        <end position="226"/>
    </location>
</feature>
<dbReference type="eggNOG" id="KOG2929">
    <property type="taxonomic scope" value="Eukaryota"/>
</dbReference>
<dbReference type="STRING" id="3218.A9TDG4"/>
<comment type="subcellular location">
    <subcellularLocation>
        <location evidence="1">Mitochondrion</location>
    </subcellularLocation>
</comment>
<reference evidence="6 8" key="2">
    <citation type="journal article" date="2018" name="Plant J.">
        <title>The Physcomitrella patens chromosome-scale assembly reveals moss genome structure and evolution.</title>
        <authorList>
            <person name="Lang D."/>
            <person name="Ullrich K.K."/>
            <person name="Murat F."/>
            <person name="Fuchs J."/>
            <person name="Jenkins J."/>
            <person name="Haas F.B."/>
            <person name="Piednoel M."/>
            <person name="Gundlach H."/>
            <person name="Van Bel M."/>
            <person name="Meyberg R."/>
            <person name="Vives C."/>
            <person name="Morata J."/>
            <person name="Symeonidi A."/>
            <person name="Hiss M."/>
            <person name="Muchero W."/>
            <person name="Kamisugi Y."/>
            <person name="Saleh O."/>
            <person name="Blanc G."/>
            <person name="Decker E.L."/>
            <person name="van Gessel N."/>
            <person name="Grimwood J."/>
            <person name="Hayes R.D."/>
            <person name="Graham S.W."/>
            <person name="Gunter L.E."/>
            <person name="McDaniel S.F."/>
            <person name="Hoernstein S.N.W."/>
            <person name="Larsson A."/>
            <person name="Li F.W."/>
            <person name="Perroud P.F."/>
            <person name="Phillips J."/>
            <person name="Ranjan P."/>
            <person name="Rokshar D.S."/>
            <person name="Rothfels C.J."/>
            <person name="Schneider L."/>
            <person name="Shu S."/>
            <person name="Stevenson D.W."/>
            <person name="Thummler F."/>
            <person name="Tillich M."/>
            <person name="Villarreal Aguilar J.C."/>
            <person name="Widiez T."/>
            <person name="Wong G.K."/>
            <person name="Wymore A."/>
            <person name="Zhang Y."/>
            <person name="Zimmer A.D."/>
            <person name="Quatrano R.S."/>
            <person name="Mayer K.F.X."/>
            <person name="Goodstein D."/>
            <person name="Casacuberta J.M."/>
            <person name="Vandepoele K."/>
            <person name="Reski R."/>
            <person name="Cuming A.C."/>
            <person name="Tuskan G.A."/>
            <person name="Maumus F."/>
            <person name="Salse J."/>
            <person name="Schmutz J."/>
            <person name="Rensing S.A."/>
        </authorList>
    </citation>
    <scope>NUCLEOTIDE SEQUENCE [LARGE SCALE GENOMIC DNA]</scope>
    <source>
        <strain evidence="7 8">cv. Gransden 2004</strain>
    </source>
</reference>
<evidence type="ECO:0000256" key="3">
    <source>
        <dbReference type="ARBA" id="ARBA00023128"/>
    </source>
</evidence>
<dbReference type="Pfam" id="PF25455">
    <property type="entry name" value="Beta-barrel_CAF17_C"/>
    <property type="match status" value="1"/>
</dbReference>
<dbReference type="EMBL" id="ABEU02000014">
    <property type="protein sequence ID" value="PNR41181.1"/>
    <property type="molecule type" value="Genomic_DNA"/>
</dbReference>
<dbReference type="SUPFAM" id="SSF103025">
    <property type="entry name" value="Folate-binding domain"/>
    <property type="match status" value="1"/>
</dbReference>
<dbReference type="EnsemblPlants" id="Pp3c14_15790V3.3">
    <property type="protein sequence ID" value="Pp3c14_15790V3.3"/>
    <property type="gene ID" value="Pp3c14_15790"/>
</dbReference>
<name>A9TDG4_PHYPA</name>
<keyword evidence="3" id="KW-0496">Mitochondrion</keyword>
<gene>
    <name evidence="7" type="primary">LOC112291529</name>
    <name evidence="6" type="ORF">PHYPA_018584</name>
</gene>
<dbReference type="FunFam" id="3.30.1360.120:FF:000024">
    <property type="entry name" value="Putative transferase, mitochondrial"/>
    <property type="match status" value="1"/>
</dbReference>
<dbReference type="Proteomes" id="UP000006727">
    <property type="component" value="Chromosome 14"/>
</dbReference>
<dbReference type="OrthoDB" id="191995at2759"/>
<feature type="domain" description="CAF17 C-terminal" evidence="5">
    <location>
        <begin position="331"/>
        <end position="413"/>
    </location>
</feature>
<dbReference type="Gramene" id="Pp3c14_15790V3.1">
    <property type="protein sequence ID" value="Pp3c14_15790V3.1"/>
    <property type="gene ID" value="Pp3c14_15790"/>
</dbReference>
<evidence type="ECO:0000256" key="4">
    <source>
        <dbReference type="SAM" id="MobiDB-lite"/>
    </source>
</evidence>